<proteinExistence type="predicted"/>
<organism evidence="1 2">
    <name type="scientific">Nostoc sphaeroides CCNUC1</name>
    <dbReference type="NCBI Taxonomy" id="2653204"/>
    <lineage>
        <taxon>Bacteria</taxon>
        <taxon>Bacillati</taxon>
        <taxon>Cyanobacteriota</taxon>
        <taxon>Cyanophyceae</taxon>
        <taxon>Nostocales</taxon>
        <taxon>Nostocaceae</taxon>
        <taxon>Nostoc</taxon>
    </lineage>
</organism>
<gene>
    <name evidence="1" type="ORF">GXM_10123</name>
</gene>
<accession>A0A5P8WLT1</accession>
<evidence type="ECO:0000313" key="1">
    <source>
        <dbReference type="EMBL" id="QFS52859.1"/>
    </source>
</evidence>
<reference evidence="1 2" key="1">
    <citation type="submission" date="2019-10" db="EMBL/GenBank/DDBJ databases">
        <title>Genomic and transcriptomic insights into the perfect genentic adaptation of a filamentous nitrogen-fixing cyanobacterium to rice fields.</title>
        <authorList>
            <person name="Chen Z."/>
        </authorList>
    </citation>
    <scope>NUCLEOTIDE SEQUENCE [LARGE SCALE GENOMIC DNA]</scope>
    <source>
        <strain evidence="1">CCNUC1</strain>
    </source>
</reference>
<name>A0A5P8WLT1_9NOSO</name>
<sequence length="43" mass="4773">MLRSDRRSPNGSLGSNVALADRRVGDEGEIFMLLLRNKQPVGF</sequence>
<keyword evidence="2" id="KW-1185">Reference proteome</keyword>
<dbReference type="Proteomes" id="UP000326678">
    <property type="component" value="Chromosome pGXM05"/>
</dbReference>
<dbReference type="EMBL" id="CP045232">
    <property type="protein sequence ID" value="QFS52859.1"/>
    <property type="molecule type" value="Genomic_DNA"/>
</dbReference>
<protein>
    <submittedName>
        <fullName evidence="1">Uncharacterized protein</fullName>
    </submittedName>
</protein>
<evidence type="ECO:0000313" key="2">
    <source>
        <dbReference type="Proteomes" id="UP000326678"/>
    </source>
</evidence>
<dbReference type="KEGG" id="nsh:GXM_10123"/>
<dbReference type="AlphaFoldDB" id="A0A5P8WLT1"/>